<gene>
    <name evidence="3" type="ORF">EW142_08785</name>
</gene>
<feature type="transmembrane region" description="Helical" evidence="1">
    <location>
        <begin position="57"/>
        <end position="75"/>
    </location>
</feature>
<protein>
    <submittedName>
        <fullName evidence="3">Phosphatase PAP2 family protein</fullName>
    </submittedName>
</protein>
<dbReference type="AlphaFoldDB" id="A0A4Q8QER1"/>
<evidence type="ECO:0000313" key="4">
    <source>
        <dbReference type="Proteomes" id="UP000291981"/>
    </source>
</evidence>
<feature type="domain" description="Phosphatidic acid phosphatase type 2/haloperoxidase" evidence="2">
    <location>
        <begin position="61"/>
        <end position="174"/>
    </location>
</feature>
<dbReference type="Proteomes" id="UP000291981">
    <property type="component" value="Unassembled WGS sequence"/>
</dbReference>
<keyword evidence="4" id="KW-1185">Reference proteome</keyword>
<reference evidence="3 4" key="1">
    <citation type="submission" date="2019-02" db="EMBL/GenBank/DDBJ databases">
        <title>Draft genome sequence of Muricauda sp. 176CP4-71.</title>
        <authorList>
            <person name="Park J.-S."/>
        </authorList>
    </citation>
    <scope>NUCLEOTIDE SEQUENCE [LARGE SCALE GENOMIC DNA]</scope>
    <source>
        <strain evidence="3 4">176CP4-71</strain>
    </source>
</reference>
<evidence type="ECO:0000259" key="2">
    <source>
        <dbReference type="SMART" id="SM00014"/>
    </source>
</evidence>
<feature type="transmembrane region" description="Helical" evidence="1">
    <location>
        <begin position="106"/>
        <end position="127"/>
    </location>
</feature>
<evidence type="ECO:0000313" key="3">
    <source>
        <dbReference type="EMBL" id="TAI46789.1"/>
    </source>
</evidence>
<dbReference type="InterPro" id="IPR036938">
    <property type="entry name" value="PAP2/HPO_sf"/>
</dbReference>
<dbReference type="Pfam" id="PF01569">
    <property type="entry name" value="PAP2"/>
    <property type="match status" value="1"/>
</dbReference>
<dbReference type="PANTHER" id="PTHR14969">
    <property type="entry name" value="SPHINGOSINE-1-PHOSPHATE PHOSPHOHYDROLASE"/>
    <property type="match status" value="1"/>
</dbReference>
<feature type="transmembrane region" description="Helical" evidence="1">
    <location>
        <begin position="134"/>
        <end position="153"/>
    </location>
</feature>
<name>A0A4Q8QER1_9FLAO</name>
<dbReference type="SMART" id="SM00014">
    <property type="entry name" value="acidPPc"/>
    <property type="match status" value="1"/>
</dbReference>
<dbReference type="GO" id="GO:0042392">
    <property type="term" value="F:sphingosine-1-phosphate phosphatase activity"/>
    <property type="evidence" value="ECO:0007669"/>
    <property type="project" value="TreeGrafter"/>
</dbReference>
<organism evidence="3 4">
    <name type="scientific">Flagellimonas allohymeniacidonis</name>
    <dbReference type="NCBI Taxonomy" id="2517819"/>
    <lineage>
        <taxon>Bacteria</taxon>
        <taxon>Pseudomonadati</taxon>
        <taxon>Bacteroidota</taxon>
        <taxon>Flavobacteriia</taxon>
        <taxon>Flavobacteriales</taxon>
        <taxon>Flavobacteriaceae</taxon>
        <taxon>Flagellimonas</taxon>
    </lineage>
</organism>
<accession>A0A4Q8QER1</accession>
<feature type="transmembrane region" description="Helical" evidence="1">
    <location>
        <begin position="159"/>
        <end position="177"/>
    </location>
</feature>
<comment type="caution">
    <text evidence="3">The sequence shown here is derived from an EMBL/GenBank/DDBJ whole genome shotgun (WGS) entry which is preliminary data.</text>
</comment>
<keyword evidence="1" id="KW-0812">Transmembrane</keyword>
<keyword evidence="1" id="KW-1133">Transmembrane helix</keyword>
<dbReference type="Gene3D" id="1.20.144.10">
    <property type="entry name" value="Phosphatidic acid phosphatase type 2/haloperoxidase"/>
    <property type="match status" value="1"/>
</dbReference>
<dbReference type="PANTHER" id="PTHR14969:SF13">
    <property type="entry name" value="AT30094P"/>
    <property type="match status" value="1"/>
</dbReference>
<dbReference type="InterPro" id="IPR000326">
    <property type="entry name" value="PAP2/HPO"/>
</dbReference>
<dbReference type="RefSeq" id="WP_130612828.1">
    <property type="nucleotide sequence ID" value="NZ_SGIU01000002.1"/>
</dbReference>
<dbReference type="OrthoDB" id="9789113at2"/>
<proteinExistence type="predicted"/>
<evidence type="ECO:0000256" key="1">
    <source>
        <dbReference type="SAM" id="Phobius"/>
    </source>
</evidence>
<dbReference type="SUPFAM" id="SSF48317">
    <property type="entry name" value="Acid phosphatase/Vanadium-dependent haloperoxidase"/>
    <property type="match status" value="1"/>
</dbReference>
<feature type="transmembrane region" description="Helical" evidence="1">
    <location>
        <begin position="26"/>
        <end position="50"/>
    </location>
</feature>
<sequence length="190" mass="22171">MFERLIQWDKEVLLYLNGLGSEKYDFFWLIITKISTWIPLFLIFGLLLFIKFPRRIALSKFALVAVLAFLITWLAKFVKIWSERLRPCNDESINAMMRILKTPGDYSFFSGHASSSFSITLLVFLFLREKVKWAPVFFVWPLLFSYSRLYLGVHFPLDVMAGAFAGVLLALIFYLAFNRFTKPDSMSVHP</sequence>
<dbReference type="EMBL" id="SGIU01000002">
    <property type="protein sequence ID" value="TAI46789.1"/>
    <property type="molecule type" value="Genomic_DNA"/>
</dbReference>
<keyword evidence="1" id="KW-0472">Membrane</keyword>